<evidence type="ECO:0000259" key="9">
    <source>
        <dbReference type="Pfam" id="PF21082"/>
    </source>
</evidence>
<dbReference type="Pfam" id="PF21088">
    <property type="entry name" value="MS_channel_1st"/>
    <property type="match status" value="1"/>
</dbReference>
<dbReference type="InterPro" id="IPR006685">
    <property type="entry name" value="MscS_channel_2nd"/>
</dbReference>
<dbReference type="Proteomes" id="UP000557307">
    <property type="component" value="Unassembled WGS sequence"/>
</dbReference>
<comment type="subcellular location">
    <subcellularLocation>
        <location evidence="1">Cell membrane</location>
        <topology evidence="1">Multi-pass membrane protein</topology>
    </subcellularLocation>
</comment>
<feature type="domain" description="Mechanosensitive ion channel MscS C-terminal" evidence="9">
    <location>
        <begin position="274"/>
        <end position="360"/>
    </location>
</feature>
<keyword evidence="5 7" id="KW-1133">Transmembrane helix</keyword>
<dbReference type="InterPro" id="IPR011066">
    <property type="entry name" value="MscS_channel_C_sf"/>
</dbReference>
<accession>A0A840TZ96</accession>
<keyword evidence="3" id="KW-1003">Cell membrane</keyword>
<evidence type="ECO:0000256" key="5">
    <source>
        <dbReference type="ARBA" id="ARBA00022989"/>
    </source>
</evidence>
<gene>
    <name evidence="11" type="ORF">HNQ92_005104</name>
</gene>
<comment type="similarity">
    <text evidence="2">Belongs to the MscS (TC 1.A.23) family.</text>
</comment>
<evidence type="ECO:0000256" key="1">
    <source>
        <dbReference type="ARBA" id="ARBA00004651"/>
    </source>
</evidence>
<feature type="transmembrane region" description="Helical" evidence="7">
    <location>
        <begin position="24"/>
        <end position="45"/>
    </location>
</feature>
<evidence type="ECO:0000259" key="10">
    <source>
        <dbReference type="Pfam" id="PF21088"/>
    </source>
</evidence>
<dbReference type="InterPro" id="IPR049142">
    <property type="entry name" value="MS_channel_1st"/>
</dbReference>
<keyword evidence="4 7" id="KW-0812">Transmembrane</keyword>
<dbReference type="InterPro" id="IPR010920">
    <property type="entry name" value="LSM_dom_sf"/>
</dbReference>
<evidence type="ECO:0000256" key="6">
    <source>
        <dbReference type="ARBA" id="ARBA00023136"/>
    </source>
</evidence>
<dbReference type="InterPro" id="IPR049278">
    <property type="entry name" value="MS_channel_C"/>
</dbReference>
<dbReference type="Pfam" id="PF21082">
    <property type="entry name" value="MS_channel_3rd"/>
    <property type="match status" value="1"/>
</dbReference>
<dbReference type="Gene3D" id="1.10.287.1260">
    <property type="match status" value="1"/>
</dbReference>
<dbReference type="PANTHER" id="PTHR43634:SF2">
    <property type="entry name" value="LOW CONDUCTANCE MECHANOSENSITIVE CHANNEL YNAI"/>
    <property type="match status" value="1"/>
</dbReference>
<sequence>MDSILENAADWLQQKYGGNTVANYLWAIAILLVGWFLKETFSALLSRGVFRLVRRGTENVPLSEFIRLIKPPFEFLFFLLLLYIASEHLTIPAQWGWAPVKKFGARLIIHKLYLTVLFGGLAWLGVRIIKFGGLVFIHKAVKTESKIDNQLVPFFRDLCILLFVLTIGFIMLGQVFEVDVLTLVTSLGIGGLAIALAARETLENLFASFALMLDRPFTVGDSINAGGIEGSVESVGFRSTRLRTFDGSLVTMPNRLLTSQSLDNLTQRRLRRAKFIIRLAYQTSLESIRGIVQEIQGFIDEHPDTQKEPGVVRFDSFGESSLDIMIIFFVETQQIREFNRIKEEVNLKIIEIVEKQGAKFAFPSRELYIRTAVESHPSSESEESEPIL</sequence>
<dbReference type="SUPFAM" id="SSF82861">
    <property type="entry name" value="Mechanosensitive channel protein MscS (YggB), transmembrane region"/>
    <property type="match status" value="1"/>
</dbReference>
<evidence type="ECO:0000259" key="8">
    <source>
        <dbReference type="Pfam" id="PF00924"/>
    </source>
</evidence>
<comment type="caution">
    <text evidence="11">The sequence shown here is derived from an EMBL/GenBank/DDBJ whole genome shotgun (WGS) entry which is preliminary data.</text>
</comment>
<evidence type="ECO:0000256" key="4">
    <source>
        <dbReference type="ARBA" id="ARBA00022692"/>
    </source>
</evidence>
<keyword evidence="6 7" id="KW-0472">Membrane</keyword>
<dbReference type="GO" id="GO:0005886">
    <property type="term" value="C:plasma membrane"/>
    <property type="evidence" value="ECO:0007669"/>
    <property type="project" value="UniProtKB-SubCell"/>
</dbReference>
<evidence type="ECO:0000313" key="11">
    <source>
        <dbReference type="EMBL" id="MBB5286942.1"/>
    </source>
</evidence>
<dbReference type="RefSeq" id="WP_184178552.1">
    <property type="nucleotide sequence ID" value="NZ_JACHGF010000012.1"/>
</dbReference>
<dbReference type="PANTHER" id="PTHR43634">
    <property type="entry name" value="OW CONDUCTANCE MECHANOSENSITIVE CHANNEL"/>
    <property type="match status" value="1"/>
</dbReference>
<feature type="transmembrane region" description="Helical" evidence="7">
    <location>
        <begin position="75"/>
        <end position="97"/>
    </location>
</feature>
<dbReference type="InterPro" id="IPR023408">
    <property type="entry name" value="MscS_beta-dom_sf"/>
</dbReference>
<reference evidence="11 12" key="1">
    <citation type="submission" date="2020-08" db="EMBL/GenBank/DDBJ databases">
        <title>Genomic Encyclopedia of Type Strains, Phase IV (KMG-IV): sequencing the most valuable type-strain genomes for metagenomic binning, comparative biology and taxonomic classification.</title>
        <authorList>
            <person name="Goeker M."/>
        </authorList>
    </citation>
    <scope>NUCLEOTIDE SEQUENCE [LARGE SCALE GENOMIC DNA]</scope>
    <source>
        <strain evidence="11 12">DSM 105074</strain>
    </source>
</reference>
<feature type="domain" description="Mechanosensitive ion channel transmembrane helices 2/3" evidence="10">
    <location>
        <begin position="160"/>
        <end position="198"/>
    </location>
</feature>
<dbReference type="EMBL" id="JACHGF010000012">
    <property type="protein sequence ID" value="MBB5286942.1"/>
    <property type="molecule type" value="Genomic_DNA"/>
</dbReference>
<dbReference type="GO" id="GO:0008381">
    <property type="term" value="F:mechanosensitive monoatomic ion channel activity"/>
    <property type="evidence" value="ECO:0007669"/>
    <property type="project" value="UniProtKB-ARBA"/>
</dbReference>
<evidence type="ECO:0000256" key="2">
    <source>
        <dbReference type="ARBA" id="ARBA00008017"/>
    </source>
</evidence>
<protein>
    <submittedName>
        <fullName evidence="11">MscS family membrane protein</fullName>
    </submittedName>
</protein>
<organism evidence="11 12">
    <name type="scientific">Rhabdobacter roseus</name>
    <dbReference type="NCBI Taxonomy" id="1655419"/>
    <lineage>
        <taxon>Bacteria</taxon>
        <taxon>Pseudomonadati</taxon>
        <taxon>Bacteroidota</taxon>
        <taxon>Cytophagia</taxon>
        <taxon>Cytophagales</taxon>
        <taxon>Cytophagaceae</taxon>
        <taxon>Rhabdobacter</taxon>
    </lineage>
</organism>
<dbReference type="Gene3D" id="2.30.30.60">
    <property type="match status" value="1"/>
</dbReference>
<keyword evidence="12" id="KW-1185">Reference proteome</keyword>
<feature type="domain" description="Mechanosensitive ion channel MscS" evidence="8">
    <location>
        <begin position="201"/>
        <end position="266"/>
    </location>
</feature>
<dbReference type="Pfam" id="PF00924">
    <property type="entry name" value="MS_channel_2nd"/>
    <property type="match status" value="1"/>
</dbReference>
<evidence type="ECO:0000256" key="3">
    <source>
        <dbReference type="ARBA" id="ARBA00022475"/>
    </source>
</evidence>
<dbReference type="SUPFAM" id="SSF82689">
    <property type="entry name" value="Mechanosensitive channel protein MscS (YggB), C-terminal domain"/>
    <property type="match status" value="1"/>
</dbReference>
<dbReference type="Gene3D" id="3.30.70.100">
    <property type="match status" value="1"/>
</dbReference>
<feature type="transmembrane region" description="Helical" evidence="7">
    <location>
        <begin position="181"/>
        <end position="198"/>
    </location>
</feature>
<dbReference type="SUPFAM" id="SSF50182">
    <property type="entry name" value="Sm-like ribonucleoproteins"/>
    <property type="match status" value="1"/>
</dbReference>
<dbReference type="InterPro" id="IPR045042">
    <property type="entry name" value="YnaI-like"/>
</dbReference>
<feature type="transmembrane region" description="Helical" evidence="7">
    <location>
        <begin position="158"/>
        <end position="175"/>
    </location>
</feature>
<evidence type="ECO:0000256" key="7">
    <source>
        <dbReference type="SAM" id="Phobius"/>
    </source>
</evidence>
<proteinExistence type="inferred from homology"/>
<dbReference type="InterPro" id="IPR011014">
    <property type="entry name" value="MscS_channel_TM-2"/>
</dbReference>
<name>A0A840TZ96_9BACT</name>
<dbReference type="AlphaFoldDB" id="A0A840TZ96"/>
<evidence type="ECO:0000313" key="12">
    <source>
        <dbReference type="Proteomes" id="UP000557307"/>
    </source>
</evidence>
<feature type="transmembrane region" description="Helical" evidence="7">
    <location>
        <begin position="112"/>
        <end position="137"/>
    </location>
</feature>